<feature type="transmembrane region" description="Helical" evidence="2">
    <location>
        <begin position="126"/>
        <end position="147"/>
    </location>
</feature>
<feature type="region of interest" description="Disordered" evidence="1">
    <location>
        <begin position="1"/>
        <end position="23"/>
    </location>
</feature>
<keyword evidence="2" id="KW-0812">Transmembrane</keyword>
<dbReference type="RefSeq" id="WP_307237400.1">
    <property type="nucleotide sequence ID" value="NZ_JAUSUZ010000001.1"/>
</dbReference>
<dbReference type="PROSITE" id="PS50914">
    <property type="entry name" value="BON"/>
    <property type="match status" value="1"/>
</dbReference>
<dbReference type="EMBL" id="JAUSUZ010000001">
    <property type="protein sequence ID" value="MDQ0365141.1"/>
    <property type="molecule type" value="Genomic_DNA"/>
</dbReference>
<evidence type="ECO:0000256" key="1">
    <source>
        <dbReference type="SAM" id="MobiDB-lite"/>
    </source>
</evidence>
<dbReference type="Pfam" id="PF04972">
    <property type="entry name" value="BON"/>
    <property type="match status" value="1"/>
</dbReference>
<dbReference type="InterPro" id="IPR007055">
    <property type="entry name" value="BON_dom"/>
</dbReference>
<comment type="caution">
    <text evidence="4">The sequence shown here is derived from an EMBL/GenBank/DDBJ whole genome shotgun (WGS) entry which is preliminary data.</text>
</comment>
<proteinExistence type="predicted"/>
<organism evidence="4 5">
    <name type="scientific">Catenuloplanes indicus</name>
    <dbReference type="NCBI Taxonomy" id="137267"/>
    <lineage>
        <taxon>Bacteria</taxon>
        <taxon>Bacillati</taxon>
        <taxon>Actinomycetota</taxon>
        <taxon>Actinomycetes</taxon>
        <taxon>Micromonosporales</taxon>
        <taxon>Micromonosporaceae</taxon>
        <taxon>Catenuloplanes</taxon>
    </lineage>
</organism>
<sequence length="183" mass="20398">MPTLPLPEDGNGERPRRFMDPDGPDVQLACRVAQNLIIDERIRHERIAISVQDGVVILTGRADPETRELAGHTARESEGVRDVCNRVQVPDERSSAITLERRRFDDIVAELRADEHGGAQVTLRTWAPLFAALLAAVVWSVLLVAAVEFGWPIIVLVIVAGVLWLLPAQLLPAQRRRWRRGPS</sequence>
<evidence type="ECO:0000313" key="5">
    <source>
        <dbReference type="Proteomes" id="UP001240236"/>
    </source>
</evidence>
<keyword evidence="5" id="KW-1185">Reference proteome</keyword>
<reference evidence="4 5" key="1">
    <citation type="submission" date="2023-07" db="EMBL/GenBank/DDBJ databases">
        <title>Sequencing the genomes of 1000 actinobacteria strains.</title>
        <authorList>
            <person name="Klenk H.-P."/>
        </authorList>
    </citation>
    <scope>NUCLEOTIDE SEQUENCE [LARGE SCALE GENOMIC DNA]</scope>
    <source>
        <strain evidence="4 5">DSM 44709</strain>
    </source>
</reference>
<dbReference type="AlphaFoldDB" id="A0AAE3VWR2"/>
<gene>
    <name evidence="4" type="ORF">J2S42_001810</name>
</gene>
<evidence type="ECO:0000256" key="2">
    <source>
        <dbReference type="SAM" id="Phobius"/>
    </source>
</evidence>
<dbReference type="Gene3D" id="3.30.1340.30">
    <property type="match status" value="1"/>
</dbReference>
<name>A0AAE3VWR2_9ACTN</name>
<accession>A0AAE3VWR2</accession>
<feature type="domain" description="BON" evidence="3">
    <location>
        <begin position="24"/>
        <end position="91"/>
    </location>
</feature>
<feature type="transmembrane region" description="Helical" evidence="2">
    <location>
        <begin position="153"/>
        <end position="171"/>
    </location>
</feature>
<dbReference type="Proteomes" id="UP001240236">
    <property type="component" value="Unassembled WGS sequence"/>
</dbReference>
<feature type="compositionally biased region" description="Basic and acidic residues" evidence="1">
    <location>
        <begin position="11"/>
        <end position="20"/>
    </location>
</feature>
<evidence type="ECO:0000313" key="4">
    <source>
        <dbReference type="EMBL" id="MDQ0365141.1"/>
    </source>
</evidence>
<evidence type="ECO:0000259" key="3">
    <source>
        <dbReference type="PROSITE" id="PS50914"/>
    </source>
</evidence>
<keyword evidence="2" id="KW-0472">Membrane</keyword>
<protein>
    <recommendedName>
        <fullName evidence="3">BON domain-containing protein</fullName>
    </recommendedName>
</protein>
<keyword evidence="2" id="KW-1133">Transmembrane helix</keyword>